<dbReference type="NCBIfam" id="TIGR01496">
    <property type="entry name" value="DHPS"/>
    <property type="match status" value="1"/>
</dbReference>
<proteinExistence type="predicted"/>
<dbReference type="InterPro" id="IPR045031">
    <property type="entry name" value="DHP_synth-like"/>
</dbReference>
<keyword evidence="5 10" id="KW-0808">Transferase</keyword>
<accession>J9GNP3</accession>
<dbReference type="GO" id="GO:0046654">
    <property type="term" value="P:tetrahydrofolate biosynthetic process"/>
    <property type="evidence" value="ECO:0007669"/>
    <property type="project" value="TreeGrafter"/>
</dbReference>
<dbReference type="SUPFAM" id="SSF51717">
    <property type="entry name" value="Dihydropteroate synthetase-like"/>
    <property type="match status" value="1"/>
</dbReference>
<evidence type="ECO:0000313" key="10">
    <source>
        <dbReference type="EMBL" id="EJX09747.1"/>
    </source>
</evidence>
<sequence length="307" mass="34734">MPVEPLFCLNLQKKKCCFRKKTMDSLKTKSINVNGSLLDLSKPCVMGILNITPDSFYAGSRMQTEVEIAHRTEQILQEGAAIIDVGAYSSRPNAEHVSAEEEMKRLRGGLEVLRRTAPDAVVSVDTFRADVARMCVEEFGVAIINDIAAGEMDPDMFRTVADLKVPYIMMHMQGTPQDMQLQPHYDDLLREVFLYFAEKVQRLRDLGVKDIILDPGFGFGKTLDHNYELLAHLEEFRIFELPLLVGVSRKSMIYKLLDTTPQEALNGTTVLDTICLLKGADILRVHDVRQAVENVRIVEAMRRNARY</sequence>
<evidence type="ECO:0000256" key="6">
    <source>
        <dbReference type="ARBA" id="ARBA00022723"/>
    </source>
</evidence>
<dbReference type="GO" id="GO:0046656">
    <property type="term" value="P:folic acid biosynthetic process"/>
    <property type="evidence" value="ECO:0007669"/>
    <property type="project" value="UniProtKB-KW"/>
</dbReference>
<feature type="domain" description="Pterin-binding" evidence="9">
    <location>
        <begin position="43"/>
        <end position="296"/>
    </location>
</feature>
<name>J9GNP3_9ZZZZ</name>
<dbReference type="PROSITE" id="PS50972">
    <property type="entry name" value="PTERIN_BINDING"/>
    <property type="match status" value="1"/>
</dbReference>
<dbReference type="PANTHER" id="PTHR20941:SF1">
    <property type="entry name" value="FOLIC ACID SYNTHESIS PROTEIN FOL1"/>
    <property type="match status" value="1"/>
</dbReference>
<comment type="cofactor">
    <cofactor evidence="2">
        <name>Mg(2+)</name>
        <dbReference type="ChEBI" id="CHEBI:18420"/>
    </cofactor>
</comment>
<comment type="pathway">
    <text evidence="3">Cofactor biosynthesis; tetrahydrofolate biosynthesis; 7,8-dihydrofolate from 2-amino-4-hydroxy-6-hydroxymethyl-7,8-dihydropteridine diphosphate and 4-aminobenzoate: step 1/2.</text>
</comment>
<dbReference type="GO" id="GO:0046872">
    <property type="term" value="F:metal ion binding"/>
    <property type="evidence" value="ECO:0007669"/>
    <property type="project" value="UniProtKB-KW"/>
</dbReference>
<dbReference type="PANTHER" id="PTHR20941">
    <property type="entry name" value="FOLATE SYNTHESIS PROTEINS"/>
    <property type="match status" value="1"/>
</dbReference>
<dbReference type="Pfam" id="PF00809">
    <property type="entry name" value="Pterin_bind"/>
    <property type="match status" value="1"/>
</dbReference>
<protein>
    <recommendedName>
        <fullName evidence="4">dihydropteroate synthase</fullName>
        <ecNumber evidence="4">2.5.1.15</ecNumber>
    </recommendedName>
</protein>
<keyword evidence="7" id="KW-0460">Magnesium</keyword>
<evidence type="ECO:0000259" key="9">
    <source>
        <dbReference type="PROSITE" id="PS50972"/>
    </source>
</evidence>
<dbReference type="InterPro" id="IPR011005">
    <property type="entry name" value="Dihydropteroate_synth-like_sf"/>
</dbReference>
<dbReference type="CDD" id="cd00739">
    <property type="entry name" value="DHPS"/>
    <property type="match status" value="1"/>
</dbReference>
<dbReference type="GO" id="GO:0005829">
    <property type="term" value="C:cytosol"/>
    <property type="evidence" value="ECO:0007669"/>
    <property type="project" value="TreeGrafter"/>
</dbReference>
<dbReference type="EMBL" id="AMCI01000329">
    <property type="protein sequence ID" value="EJX09747.1"/>
    <property type="molecule type" value="Genomic_DNA"/>
</dbReference>
<dbReference type="GO" id="GO:0004156">
    <property type="term" value="F:dihydropteroate synthase activity"/>
    <property type="evidence" value="ECO:0007669"/>
    <property type="project" value="UniProtKB-EC"/>
</dbReference>
<comment type="catalytic activity">
    <reaction evidence="1">
        <text>(7,8-dihydropterin-6-yl)methyl diphosphate + 4-aminobenzoate = 7,8-dihydropteroate + diphosphate</text>
        <dbReference type="Rhea" id="RHEA:19949"/>
        <dbReference type="ChEBI" id="CHEBI:17836"/>
        <dbReference type="ChEBI" id="CHEBI:17839"/>
        <dbReference type="ChEBI" id="CHEBI:33019"/>
        <dbReference type="ChEBI" id="CHEBI:72950"/>
        <dbReference type="EC" id="2.5.1.15"/>
    </reaction>
</comment>
<evidence type="ECO:0000256" key="3">
    <source>
        <dbReference type="ARBA" id="ARBA00004763"/>
    </source>
</evidence>
<dbReference type="InterPro" id="IPR000489">
    <property type="entry name" value="Pterin-binding_dom"/>
</dbReference>
<comment type="caution">
    <text evidence="10">The sequence shown here is derived from an EMBL/GenBank/DDBJ whole genome shotgun (WGS) entry which is preliminary data.</text>
</comment>
<dbReference type="EC" id="2.5.1.15" evidence="4"/>
<evidence type="ECO:0000256" key="1">
    <source>
        <dbReference type="ARBA" id="ARBA00000012"/>
    </source>
</evidence>
<organism evidence="10">
    <name type="scientific">gut metagenome</name>
    <dbReference type="NCBI Taxonomy" id="749906"/>
    <lineage>
        <taxon>unclassified sequences</taxon>
        <taxon>metagenomes</taxon>
        <taxon>organismal metagenomes</taxon>
    </lineage>
</organism>
<dbReference type="InterPro" id="IPR006390">
    <property type="entry name" value="DHP_synth_dom"/>
</dbReference>
<dbReference type="Gene3D" id="3.20.20.20">
    <property type="entry name" value="Dihydropteroate synthase-like"/>
    <property type="match status" value="1"/>
</dbReference>
<evidence type="ECO:0000256" key="2">
    <source>
        <dbReference type="ARBA" id="ARBA00001946"/>
    </source>
</evidence>
<keyword evidence="8" id="KW-0289">Folate biosynthesis</keyword>
<dbReference type="AlphaFoldDB" id="J9GNP3"/>
<gene>
    <name evidence="10" type="ORF">EVA_02136</name>
</gene>
<evidence type="ECO:0000256" key="7">
    <source>
        <dbReference type="ARBA" id="ARBA00022842"/>
    </source>
</evidence>
<dbReference type="PROSITE" id="PS00793">
    <property type="entry name" value="DHPS_2"/>
    <property type="match status" value="1"/>
</dbReference>
<evidence type="ECO:0000256" key="4">
    <source>
        <dbReference type="ARBA" id="ARBA00012458"/>
    </source>
</evidence>
<evidence type="ECO:0000256" key="8">
    <source>
        <dbReference type="ARBA" id="ARBA00022909"/>
    </source>
</evidence>
<evidence type="ECO:0000256" key="5">
    <source>
        <dbReference type="ARBA" id="ARBA00022679"/>
    </source>
</evidence>
<reference evidence="10" key="1">
    <citation type="journal article" date="2012" name="PLoS ONE">
        <title>Gene sets for utilization of primary and secondary nutrition supplies in the distal gut of endangered iberian lynx.</title>
        <authorList>
            <person name="Alcaide M."/>
            <person name="Messina E."/>
            <person name="Richter M."/>
            <person name="Bargiela R."/>
            <person name="Peplies J."/>
            <person name="Huws S.A."/>
            <person name="Newbold C.J."/>
            <person name="Golyshin P.N."/>
            <person name="Simon M.A."/>
            <person name="Lopez G."/>
            <person name="Yakimov M.M."/>
            <person name="Ferrer M."/>
        </authorList>
    </citation>
    <scope>NUCLEOTIDE SEQUENCE</scope>
</reference>
<keyword evidence="6" id="KW-0479">Metal-binding</keyword>